<evidence type="ECO:0000259" key="4">
    <source>
        <dbReference type="PROSITE" id="PS50102"/>
    </source>
</evidence>
<name>A0AAW1RIU5_9CHLO</name>
<dbReference type="InterPro" id="IPR035979">
    <property type="entry name" value="RBD_domain_sf"/>
</dbReference>
<dbReference type="EMBL" id="JALJOS010000010">
    <property type="protein sequence ID" value="KAK9833692.1"/>
    <property type="molecule type" value="Genomic_DNA"/>
</dbReference>
<comment type="caution">
    <text evidence="5">The sequence shown here is derived from an EMBL/GenBank/DDBJ whole genome shotgun (WGS) entry which is preliminary data.</text>
</comment>
<dbReference type="Gene3D" id="3.30.70.330">
    <property type="match status" value="1"/>
</dbReference>
<dbReference type="PANTHER" id="PTHR23236:SF92">
    <property type="entry name" value="POLYADENYLATE-BINDING PROTEIN 1"/>
    <property type="match status" value="1"/>
</dbReference>
<reference evidence="5 6" key="1">
    <citation type="journal article" date="2024" name="Nat. Commun.">
        <title>Phylogenomics reveals the evolutionary origins of lichenization in chlorophyte algae.</title>
        <authorList>
            <person name="Puginier C."/>
            <person name="Libourel C."/>
            <person name="Otte J."/>
            <person name="Skaloud P."/>
            <person name="Haon M."/>
            <person name="Grisel S."/>
            <person name="Petersen M."/>
            <person name="Berrin J.G."/>
            <person name="Delaux P.M."/>
            <person name="Dal Grande F."/>
            <person name="Keller J."/>
        </authorList>
    </citation>
    <scope>NUCLEOTIDE SEQUENCE [LARGE SCALE GENOMIC DNA]</scope>
    <source>
        <strain evidence="5 6">SAG 2145</strain>
    </source>
</reference>
<sequence>MADVNEFEALDNPEEIRGETEVDDGAGVGADGEKLADAQAELEAMKARLEAMESEQRVKDPQATVERGDSGAVPSAEEASREEADARSVYVGNVDYACTPEELQQHFQGCGTVNRVTILADKFGNPKGFAYIEFLEAEAVSSAALLEGSELRGRQIKVSPKRTNVPGMKARGRGRGGFAPRGRGGFYGGGRGFRGGYGGYGYAPRGRGRGRGYWTPY</sequence>
<dbReference type="InterPro" id="IPR000504">
    <property type="entry name" value="RRM_dom"/>
</dbReference>
<dbReference type="Proteomes" id="UP001438707">
    <property type="component" value="Unassembled WGS sequence"/>
</dbReference>
<dbReference type="GO" id="GO:0008143">
    <property type="term" value="F:poly(A) binding"/>
    <property type="evidence" value="ECO:0007669"/>
    <property type="project" value="TreeGrafter"/>
</dbReference>
<dbReference type="CDD" id="cd12306">
    <property type="entry name" value="RRM_II_PABPs"/>
    <property type="match status" value="1"/>
</dbReference>
<protein>
    <recommendedName>
        <fullName evidence="4">RRM domain-containing protein</fullName>
    </recommendedName>
</protein>
<feature type="region of interest" description="Disordered" evidence="3">
    <location>
        <begin position="50"/>
        <end position="84"/>
    </location>
</feature>
<feature type="region of interest" description="Disordered" evidence="3">
    <location>
        <begin position="1"/>
        <end position="34"/>
    </location>
</feature>
<dbReference type="SUPFAM" id="SSF54928">
    <property type="entry name" value="RNA-binding domain, RBD"/>
    <property type="match status" value="1"/>
</dbReference>
<evidence type="ECO:0000256" key="3">
    <source>
        <dbReference type="SAM" id="MobiDB-lite"/>
    </source>
</evidence>
<dbReference type="SMART" id="SM00360">
    <property type="entry name" value="RRM"/>
    <property type="match status" value="1"/>
</dbReference>
<feature type="domain" description="RRM" evidence="4">
    <location>
        <begin position="87"/>
        <end position="163"/>
    </location>
</feature>
<organism evidence="5 6">
    <name type="scientific">Apatococcus lobatus</name>
    <dbReference type="NCBI Taxonomy" id="904363"/>
    <lineage>
        <taxon>Eukaryota</taxon>
        <taxon>Viridiplantae</taxon>
        <taxon>Chlorophyta</taxon>
        <taxon>core chlorophytes</taxon>
        <taxon>Trebouxiophyceae</taxon>
        <taxon>Chlorellales</taxon>
        <taxon>Chlorellaceae</taxon>
        <taxon>Apatococcus</taxon>
    </lineage>
</organism>
<dbReference type="Pfam" id="PF00076">
    <property type="entry name" value="RRM_1"/>
    <property type="match status" value="1"/>
</dbReference>
<evidence type="ECO:0000256" key="2">
    <source>
        <dbReference type="PROSITE-ProRule" id="PRU00176"/>
    </source>
</evidence>
<dbReference type="AlphaFoldDB" id="A0AAW1RIU5"/>
<evidence type="ECO:0000313" key="6">
    <source>
        <dbReference type="Proteomes" id="UP001438707"/>
    </source>
</evidence>
<dbReference type="InterPro" id="IPR012677">
    <property type="entry name" value="Nucleotide-bd_a/b_plait_sf"/>
</dbReference>
<accession>A0AAW1RIU5</accession>
<gene>
    <name evidence="5" type="ORF">WJX74_002935</name>
</gene>
<proteinExistence type="predicted"/>
<dbReference type="PROSITE" id="PS50102">
    <property type="entry name" value="RRM"/>
    <property type="match status" value="1"/>
</dbReference>
<keyword evidence="6" id="KW-1185">Reference proteome</keyword>
<feature type="compositionally biased region" description="Acidic residues" evidence="3">
    <location>
        <begin position="1"/>
        <end position="13"/>
    </location>
</feature>
<feature type="compositionally biased region" description="Basic and acidic residues" evidence="3">
    <location>
        <begin position="50"/>
        <end position="60"/>
    </location>
</feature>
<evidence type="ECO:0000256" key="1">
    <source>
        <dbReference type="ARBA" id="ARBA00022884"/>
    </source>
</evidence>
<keyword evidence="1 2" id="KW-0694">RNA-binding</keyword>
<evidence type="ECO:0000313" key="5">
    <source>
        <dbReference type="EMBL" id="KAK9833692.1"/>
    </source>
</evidence>
<dbReference type="PANTHER" id="PTHR23236">
    <property type="entry name" value="EUKARYOTIC TRANSLATION INITIATION FACTOR 4B/4H"/>
    <property type="match status" value="1"/>
</dbReference>